<sequence length="83" mass="9861">MIGWGTDIILVLYLSDNYIFVLSKMLQGADMIVYRFMKKKRNEAEPLELFQIKNPKADEQTIKKSWNSIVQKINQEPKKKRQE</sequence>
<dbReference type="EMBL" id="FNCG01000013">
    <property type="protein sequence ID" value="SDH88552.1"/>
    <property type="molecule type" value="Genomic_DNA"/>
</dbReference>
<organism evidence="1 2">
    <name type="scientific">Mucilaginibacter gossypii</name>
    <dbReference type="NCBI Taxonomy" id="551996"/>
    <lineage>
        <taxon>Bacteria</taxon>
        <taxon>Pseudomonadati</taxon>
        <taxon>Bacteroidota</taxon>
        <taxon>Sphingobacteriia</taxon>
        <taxon>Sphingobacteriales</taxon>
        <taxon>Sphingobacteriaceae</taxon>
        <taxon>Mucilaginibacter</taxon>
    </lineage>
</organism>
<gene>
    <name evidence="1" type="ORF">SAMN05192573_113144</name>
</gene>
<keyword evidence="2" id="KW-1185">Reference proteome</keyword>
<evidence type="ECO:0000313" key="1">
    <source>
        <dbReference type="EMBL" id="SDH88552.1"/>
    </source>
</evidence>
<evidence type="ECO:0000313" key="2">
    <source>
        <dbReference type="Proteomes" id="UP000199705"/>
    </source>
</evidence>
<accession>A0A1G8G2F9</accession>
<dbReference type="AlphaFoldDB" id="A0A1G8G2F9"/>
<dbReference type="Proteomes" id="UP000199705">
    <property type="component" value="Unassembled WGS sequence"/>
</dbReference>
<reference evidence="2" key="1">
    <citation type="submission" date="2016-10" db="EMBL/GenBank/DDBJ databases">
        <authorList>
            <person name="Varghese N."/>
            <person name="Submissions S."/>
        </authorList>
    </citation>
    <scope>NUCLEOTIDE SEQUENCE [LARGE SCALE GENOMIC DNA]</scope>
    <source>
        <strain evidence="2">Gh-67</strain>
    </source>
</reference>
<dbReference type="STRING" id="551996.SAMN05192573_113144"/>
<protein>
    <submittedName>
        <fullName evidence="1">Uncharacterized protein</fullName>
    </submittedName>
</protein>
<proteinExistence type="predicted"/>
<name>A0A1G8G2F9_9SPHI</name>